<proteinExistence type="evidence at transcript level"/>
<keyword evidence="1" id="KW-0812">Transmembrane</keyword>
<name>Q8NA74_HUMAN</name>
<sequence>MSCHQSPLVFDVGQCRQHDLAGQILIYHSLTPAGPLGRPPDVPHSPHLASPTGSRQRTVGGTCDTALFLCSCFSSSFFSLLVTLFFFTLSPHKTRNFVILLIFLYSVCLHTDGYLRASELSLPPSIIS</sequence>
<evidence type="ECO:0000256" key="1">
    <source>
        <dbReference type="SAM" id="Phobius"/>
    </source>
</evidence>
<reference evidence="2" key="1">
    <citation type="journal article" date="2004" name="Nat. Genet.">
        <title>Complete sequencing and characterization of 21,243 full-length human cDNAs.</title>
        <authorList>
            <person name="Ota T."/>
            <person name="Suzuki Y."/>
            <person name="Nishikawa T."/>
            <person name="Otsuki T."/>
            <person name="Sugiyama T."/>
            <person name="Irie R."/>
            <person name="Wakamatsu A."/>
            <person name="Hayashi K."/>
            <person name="Sato H."/>
            <person name="Nagai K."/>
            <person name="Kimura K."/>
            <person name="Makita H."/>
            <person name="Sekine M."/>
            <person name="Obayashi M."/>
            <person name="Nishi T."/>
            <person name="Shibahara T."/>
            <person name="Tanaka T."/>
            <person name="Ishii S."/>
            <person name="Yamamoto J."/>
            <person name="Saito K."/>
            <person name="Kawai Y."/>
            <person name="Isono Y."/>
            <person name="Nakamura Y."/>
            <person name="Nagahari K."/>
            <person name="Murakami K."/>
            <person name="Yasuda T."/>
            <person name="Iwayanagi T."/>
            <person name="Wagatsuma M."/>
            <person name="Shiratori A."/>
            <person name="Sudo H."/>
            <person name="Hosoiri T."/>
            <person name="Kaku Y."/>
            <person name="Kodaira H."/>
            <person name="Kondo H."/>
            <person name="Sugawara M."/>
            <person name="Takahashi M."/>
            <person name="Kanda K."/>
            <person name="Yokoi T."/>
            <person name="Furuya T."/>
            <person name="Kikkawa E."/>
            <person name="Omura Y."/>
            <person name="Abe K."/>
            <person name="Kamihara K."/>
            <person name="Katsuta N."/>
            <person name="Sato K."/>
            <person name="Tanikawa M."/>
            <person name="Yamazaki M."/>
            <person name="Ninomiya K."/>
            <person name="Ishibashi T."/>
            <person name="Yamashita H."/>
            <person name="Murakawa K."/>
            <person name="Fujimori K."/>
            <person name="Tanai H."/>
            <person name="Kimata M."/>
            <person name="Watanabe M."/>
            <person name="Hiraoka S."/>
            <person name="Chiba Y."/>
            <person name="Ishida S."/>
            <person name="Ono Y."/>
            <person name="Takiguchi S."/>
            <person name="Watanabe S."/>
            <person name="Yosida M."/>
            <person name="Hotuta T."/>
            <person name="Kusano J."/>
            <person name="Kanehori K."/>
            <person name="Takahashi-Fujii A."/>
            <person name="Hara H."/>
            <person name="Tanase T."/>
            <person name="Nomura Y."/>
            <person name="Togiya S."/>
            <person name="Komai F."/>
            <person name="Hara R."/>
            <person name="Takeuchi K."/>
            <person name="Arita M."/>
            <person name="Imose N."/>
            <person name="Musashino K."/>
            <person name="Yuuki H."/>
            <person name="Oshima A."/>
            <person name="Sasaki N."/>
            <person name="Aotsuka S."/>
            <person name="Yoshikawa Y."/>
            <person name="Matsunawa H."/>
            <person name="Ichihara T."/>
            <person name="Shiohata N."/>
            <person name="Sano S."/>
            <person name="Moriya S."/>
            <person name="Momiyama H."/>
            <person name="Satoh N."/>
            <person name="Takami S."/>
            <person name="Terashima Y."/>
            <person name="Suzuki O."/>
            <person name="Nakagawa S."/>
            <person name="Senoh A."/>
            <person name="Mizoguchi H."/>
            <person name="Goto Y."/>
            <person name="Shimizu F."/>
            <person name="Wakebe H."/>
            <person name="Hishigaki H."/>
            <person name="Watanabe T."/>
            <person name="Sugiyama A."/>
            <person name="Takemoto M."/>
            <person name="Kawakami B."/>
            <person name="Yamazaki M."/>
            <person name="Watanabe K."/>
            <person name="Kumagai A."/>
            <person name="Itakura S."/>
            <person name="Fukuzumi Y."/>
            <person name="Fujimori Y."/>
            <person name="Komiyama M."/>
            <person name="Tashiro H."/>
            <person name="Tanigami A."/>
            <person name="Fujiwara T."/>
            <person name="Ono T."/>
            <person name="Yamada K."/>
            <person name="Fujii Y."/>
            <person name="Ozaki K."/>
            <person name="Hirao M."/>
            <person name="Ohmori Y."/>
            <person name="Kawabata A."/>
            <person name="Hikiji T."/>
            <person name="Kobatake N."/>
            <person name="Inagaki H."/>
            <person name="Ikema Y."/>
            <person name="Okamoto S."/>
            <person name="Okitani R."/>
            <person name="Kawakami T."/>
            <person name="Noguchi S."/>
            <person name="Itoh T."/>
            <person name="Shigeta K."/>
            <person name="Senba T."/>
            <person name="Matsumura K."/>
            <person name="Nakajima Y."/>
            <person name="Mizuno T."/>
            <person name="Morinaga M."/>
            <person name="Sasaki M."/>
            <person name="Togashi T."/>
            <person name="Oyama M."/>
            <person name="Hata H."/>
            <person name="Watanabe M."/>
            <person name="Komatsu T."/>
            <person name="Mizushima-Sugano J."/>
            <person name="Satoh T."/>
            <person name="Shirai Y."/>
            <person name="Takahashi Y."/>
            <person name="Nakagawa K."/>
            <person name="Okumura K."/>
            <person name="Nagase T."/>
            <person name="Nomura N."/>
            <person name="Kikuchi H."/>
            <person name="Masuho Y."/>
            <person name="Yamashita R."/>
            <person name="Nakai K."/>
            <person name="Yada T."/>
            <person name="Nakamura Y."/>
            <person name="Ohara O."/>
            <person name="Isogai T."/>
            <person name="Sugano S."/>
        </authorList>
    </citation>
    <scope>NUCLEOTIDE SEQUENCE</scope>
    <source>
        <tissue evidence="2">Testis</tissue>
    </source>
</reference>
<accession>Q8NA74</accession>
<feature type="transmembrane region" description="Helical" evidence="1">
    <location>
        <begin position="66"/>
        <end position="89"/>
    </location>
</feature>
<organism evidence="2">
    <name type="scientific">Homo sapiens</name>
    <name type="common">Human</name>
    <dbReference type="NCBI Taxonomy" id="9606"/>
    <lineage>
        <taxon>Eukaryota</taxon>
        <taxon>Metazoa</taxon>
        <taxon>Chordata</taxon>
        <taxon>Craniata</taxon>
        <taxon>Vertebrata</taxon>
        <taxon>Euteleostomi</taxon>
        <taxon>Mammalia</taxon>
        <taxon>Eutheria</taxon>
        <taxon>Euarchontoglires</taxon>
        <taxon>Primates</taxon>
        <taxon>Haplorrhini</taxon>
        <taxon>Catarrhini</taxon>
        <taxon>Hominidae</taxon>
        <taxon>Homo</taxon>
    </lineage>
</organism>
<keyword evidence="1" id="KW-0472">Membrane</keyword>
<protein>
    <submittedName>
        <fullName evidence="2">cDNA FLJ35776 fis, clone TESTI2005326</fullName>
    </submittedName>
</protein>
<evidence type="ECO:0000313" key="2">
    <source>
        <dbReference type="EMBL" id="BAC04052.1"/>
    </source>
</evidence>
<keyword evidence="1" id="KW-1133">Transmembrane helix</keyword>
<dbReference type="AlphaFoldDB" id="Q8NA74"/>
<dbReference type="EMBL" id="AK093095">
    <property type="protein sequence ID" value="BAC04052.1"/>
    <property type="molecule type" value="mRNA"/>
</dbReference>
<feature type="transmembrane region" description="Helical" evidence="1">
    <location>
        <begin position="96"/>
        <end position="115"/>
    </location>
</feature>